<dbReference type="EMBL" id="VZBQ01000011">
    <property type="protein sequence ID" value="MQN88569.1"/>
    <property type="molecule type" value="Genomic_DNA"/>
</dbReference>
<dbReference type="Proteomes" id="UP000420635">
    <property type="component" value="Unassembled WGS sequence"/>
</dbReference>
<evidence type="ECO:0000313" key="2">
    <source>
        <dbReference type="Proteomes" id="UP000420635"/>
    </source>
</evidence>
<comment type="caution">
    <text evidence="1">The sequence shown here is derived from an EMBL/GenBank/DDBJ whole genome shotgun (WGS) entry which is preliminary data.</text>
</comment>
<organism evidence="1 2">
    <name type="scientific">Segatella copri</name>
    <dbReference type="NCBI Taxonomy" id="165179"/>
    <lineage>
        <taxon>Bacteria</taxon>
        <taxon>Pseudomonadati</taxon>
        <taxon>Bacteroidota</taxon>
        <taxon>Bacteroidia</taxon>
        <taxon>Bacteroidales</taxon>
        <taxon>Prevotellaceae</taxon>
        <taxon>Segatella</taxon>
    </lineage>
</organism>
<proteinExistence type="predicted"/>
<dbReference type="AlphaFoldDB" id="A0A646HLD0"/>
<dbReference type="RefSeq" id="WP_153114096.1">
    <property type="nucleotide sequence ID" value="NZ_VZAS01000183.1"/>
</dbReference>
<evidence type="ECO:0000313" key="1">
    <source>
        <dbReference type="EMBL" id="MQN88569.1"/>
    </source>
</evidence>
<gene>
    <name evidence="1" type="ORF">F7D59_01460</name>
</gene>
<sequence>MNIISKVTINGKTQINGRYINLTGQNVSITDNGIYVNGKPIEEFDESQVPVLRIEITGNVESLTTENGEVTVNGRVGTVVSKNGNVNCQTVEGNVESKNGNVMCGKIMGDCDTKNGNIMRGY</sequence>
<name>A0A646HLD0_9BACT</name>
<protein>
    <submittedName>
        <fullName evidence="1">Uncharacterized protein</fullName>
    </submittedName>
</protein>
<reference evidence="2" key="1">
    <citation type="submission" date="2019-09" db="EMBL/GenBank/DDBJ databases">
        <title>Distinct polysaccharide growth profiles of human intestinal Prevotella copri isolates.</title>
        <authorList>
            <person name="Fehlner-Peach H."/>
            <person name="Magnabosco C."/>
            <person name="Raghavan V."/>
            <person name="Scher J.U."/>
            <person name="Tett A."/>
            <person name="Cox L.M."/>
            <person name="Gottsegen C."/>
            <person name="Watters A."/>
            <person name="Wiltshire- Gordon J.D."/>
            <person name="Segata N."/>
            <person name="Bonneau R."/>
            <person name="Littman D.R."/>
        </authorList>
    </citation>
    <scope>NUCLEOTIDE SEQUENCE [LARGE SCALE GENOMIC DNA]</scope>
    <source>
        <strain evidence="2">iP54</strain>
    </source>
</reference>
<accession>A0A646HLD0</accession>